<dbReference type="Proteomes" id="UP000199118">
    <property type="component" value="Unassembled WGS sequence"/>
</dbReference>
<evidence type="ECO:0000313" key="5">
    <source>
        <dbReference type="EMBL" id="SDX02848.1"/>
    </source>
</evidence>
<dbReference type="GO" id="GO:0019853">
    <property type="term" value="P:L-ascorbic acid biosynthetic process"/>
    <property type="evidence" value="ECO:0007669"/>
    <property type="project" value="TreeGrafter"/>
</dbReference>
<dbReference type="OrthoDB" id="2633250at2"/>
<comment type="cofactor">
    <cofactor evidence="3">
        <name>Zn(2+)</name>
        <dbReference type="ChEBI" id="CHEBI:29105"/>
    </cofactor>
    <text evidence="3">Binds 1 divalent metal cation per subunit.</text>
</comment>
<dbReference type="InterPro" id="IPR005511">
    <property type="entry name" value="SMP-30"/>
</dbReference>
<protein>
    <submittedName>
        <fullName evidence="5">Sugar lactone lactonase YvrE</fullName>
    </submittedName>
</protein>
<evidence type="ECO:0000256" key="2">
    <source>
        <dbReference type="PIRSR" id="PIRSR605511-1"/>
    </source>
</evidence>
<evidence type="ECO:0000256" key="3">
    <source>
        <dbReference type="PIRSR" id="PIRSR605511-2"/>
    </source>
</evidence>
<feature type="binding site" evidence="3">
    <location>
        <position position="103"/>
    </location>
    <ligand>
        <name>substrate</name>
    </ligand>
</feature>
<feature type="active site" description="Proton donor/acceptor" evidence="2">
    <location>
        <position position="201"/>
    </location>
</feature>
<dbReference type="AlphaFoldDB" id="A0A1H2YDD4"/>
<organism evidence="5 6">
    <name type="scientific">Albimonas donghaensis</name>
    <dbReference type="NCBI Taxonomy" id="356660"/>
    <lineage>
        <taxon>Bacteria</taxon>
        <taxon>Pseudomonadati</taxon>
        <taxon>Pseudomonadota</taxon>
        <taxon>Alphaproteobacteria</taxon>
        <taxon>Rhodobacterales</taxon>
        <taxon>Paracoccaceae</taxon>
        <taxon>Albimonas</taxon>
    </lineage>
</organism>
<dbReference type="InterPro" id="IPR011042">
    <property type="entry name" value="6-blade_b-propeller_TolB-like"/>
</dbReference>
<feature type="binding site" evidence="3">
    <location>
        <position position="22"/>
    </location>
    <ligand>
        <name>a divalent metal cation</name>
        <dbReference type="ChEBI" id="CHEBI:60240"/>
    </ligand>
</feature>
<dbReference type="GO" id="GO:0005509">
    <property type="term" value="F:calcium ion binding"/>
    <property type="evidence" value="ECO:0007669"/>
    <property type="project" value="TreeGrafter"/>
</dbReference>
<dbReference type="RefSeq" id="WP_092681219.1">
    <property type="nucleotide sequence ID" value="NZ_FNMZ01000003.1"/>
</dbReference>
<evidence type="ECO:0000256" key="1">
    <source>
        <dbReference type="ARBA" id="ARBA00008853"/>
    </source>
</evidence>
<feature type="binding site" evidence="3">
    <location>
        <position position="150"/>
    </location>
    <ligand>
        <name>a divalent metal cation</name>
        <dbReference type="ChEBI" id="CHEBI:60240"/>
    </ligand>
</feature>
<feature type="binding site" evidence="3">
    <location>
        <position position="105"/>
    </location>
    <ligand>
        <name>substrate</name>
    </ligand>
</feature>
<dbReference type="Gene3D" id="2.120.10.30">
    <property type="entry name" value="TolB, C-terminal domain"/>
    <property type="match status" value="1"/>
</dbReference>
<feature type="binding site" evidence="3">
    <location>
        <position position="201"/>
    </location>
    <ligand>
        <name>a divalent metal cation</name>
        <dbReference type="ChEBI" id="CHEBI:60240"/>
    </ligand>
</feature>
<dbReference type="GO" id="GO:0004341">
    <property type="term" value="F:gluconolactonase activity"/>
    <property type="evidence" value="ECO:0007669"/>
    <property type="project" value="TreeGrafter"/>
</dbReference>
<dbReference type="SUPFAM" id="SSF63829">
    <property type="entry name" value="Calcium-dependent phosphotriesterase"/>
    <property type="match status" value="1"/>
</dbReference>
<sequence length="293" mass="30886">MTAPIPASAASAHDPRPCHLGEGPLWHPERNQLFWFDILENRLRSSDASGPLEWAFPGHVSAAGWVDRDRLLVAGETGLSLLDLASGAVEPVAPLEADDPATRSNDGCADPWGGFWIGTMGKRAEPGAGAIYRLHRGEIRKLHPGITIPNAICFTPDGGFAHFADTARGTVWRQRLNPADGWPSGDPEPFLDLRPLGLNPDGAVIDADGRMWLALWGAGRVAVIPPQGGITDGPSFPAAHVSCPAFGGADLSTLFVTTAQEGLDLSDPAHAGAGMVYAAQVEAKGLPEPRVIL</sequence>
<evidence type="ECO:0000313" key="6">
    <source>
        <dbReference type="Proteomes" id="UP000199118"/>
    </source>
</evidence>
<feature type="domain" description="SMP-30/Gluconolactonase/LRE-like region" evidence="4">
    <location>
        <begin position="20"/>
        <end position="260"/>
    </location>
</feature>
<reference evidence="5 6" key="1">
    <citation type="submission" date="2016-10" db="EMBL/GenBank/DDBJ databases">
        <authorList>
            <person name="de Groot N.N."/>
        </authorList>
    </citation>
    <scope>NUCLEOTIDE SEQUENCE [LARGE SCALE GENOMIC DNA]</scope>
    <source>
        <strain evidence="5 6">DSM 17890</strain>
    </source>
</reference>
<accession>A0A1H2YDD4</accession>
<dbReference type="Pfam" id="PF08450">
    <property type="entry name" value="SGL"/>
    <property type="match status" value="1"/>
</dbReference>
<dbReference type="EMBL" id="FNMZ01000003">
    <property type="protein sequence ID" value="SDX02848.1"/>
    <property type="molecule type" value="Genomic_DNA"/>
</dbReference>
<dbReference type="InterPro" id="IPR013658">
    <property type="entry name" value="SGL"/>
</dbReference>
<dbReference type="STRING" id="356660.SAMN05444336_10380"/>
<name>A0A1H2YDD4_9RHOB</name>
<dbReference type="PANTHER" id="PTHR10907:SF47">
    <property type="entry name" value="REGUCALCIN"/>
    <property type="match status" value="1"/>
</dbReference>
<gene>
    <name evidence="5" type="ORF">SAMN05444336_10380</name>
</gene>
<keyword evidence="3" id="KW-0479">Metal-binding</keyword>
<comment type="similarity">
    <text evidence="1">Belongs to the SMP-30/CGR1 family.</text>
</comment>
<keyword evidence="3" id="KW-0862">Zinc</keyword>
<proteinExistence type="inferred from homology"/>
<evidence type="ECO:0000259" key="4">
    <source>
        <dbReference type="Pfam" id="PF08450"/>
    </source>
</evidence>
<keyword evidence="6" id="KW-1185">Reference proteome</keyword>
<dbReference type="PRINTS" id="PR01790">
    <property type="entry name" value="SMP30FAMILY"/>
</dbReference>
<dbReference type="PANTHER" id="PTHR10907">
    <property type="entry name" value="REGUCALCIN"/>
    <property type="match status" value="1"/>
</dbReference>